<name>A0A1J7JB47_9PEZI</name>
<dbReference type="OrthoDB" id="5386682at2759"/>
<evidence type="ECO:0008006" key="4">
    <source>
        <dbReference type="Google" id="ProtNLM"/>
    </source>
</evidence>
<accession>A0A1J7JB47</accession>
<proteinExistence type="predicted"/>
<gene>
    <name evidence="2" type="ORF">CONLIGDRAFT_656231</name>
</gene>
<dbReference type="InParanoid" id="A0A1J7JB47"/>
<dbReference type="EMBL" id="KV875100">
    <property type="protein sequence ID" value="OIW26984.1"/>
    <property type="molecule type" value="Genomic_DNA"/>
</dbReference>
<dbReference type="PANTHER" id="PTHR24148:SF64">
    <property type="entry name" value="HETEROKARYON INCOMPATIBILITY DOMAIN-CONTAINING PROTEIN"/>
    <property type="match status" value="1"/>
</dbReference>
<dbReference type="InterPro" id="IPR052895">
    <property type="entry name" value="HetReg/Transcr_Mod"/>
</dbReference>
<evidence type="ECO:0000256" key="1">
    <source>
        <dbReference type="SAM" id="MobiDB-lite"/>
    </source>
</evidence>
<feature type="compositionally biased region" description="Polar residues" evidence="1">
    <location>
        <begin position="294"/>
        <end position="310"/>
    </location>
</feature>
<evidence type="ECO:0000313" key="2">
    <source>
        <dbReference type="EMBL" id="OIW26984.1"/>
    </source>
</evidence>
<sequence>MAFIFKRAAGVLSWLGTPNLDSGFGHFNDTEKDLKSLWLGGLSCKIAHRFAENTVGTQLFSFTNGPIPPWASREPLYPLPLLRKLAAGDRIPRVQDNPYWSRLWVIQEVCLPGNLAFVFGGEVWSEALMRQMLVAADRIPGRIVDTRQQAQMTMEKLLAARKERFTDAMRLELLIERFMHSGCGEMRDRVFGLVGLANDVDSIAMNTTRPQVDWTQGLGRGRGRGLLEIDYTRGFYDIWRDVVSYMYFRAKPLLDFGKEDEEKEDERRIRVVRFAGVVQSAFEGKVEEAASSVATQGPSPAMHQSATSPQAPMCPPQRQMIQAKGYIAGRVVHIGPTYRDFVGSYHEQERWVASWDTHYHAAHDLEKLREMEEAYSTKIINYSETDLARIRHINNNSARAWEILDSAPPAELRRSLPHHDEDSEPVRFLGSEFCMGLAPAGVKLGDLVVRFWNCDAAVVLRTAIGDYPYRTCELVGRADVAEPHGQRIAGMDNTAKDAIRSAKAMYVRLDFETLQLISAGITL</sequence>
<feature type="region of interest" description="Disordered" evidence="1">
    <location>
        <begin position="294"/>
        <end position="314"/>
    </location>
</feature>
<dbReference type="AlphaFoldDB" id="A0A1J7JB47"/>
<dbReference type="Proteomes" id="UP000182658">
    <property type="component" value="Unassembled WGS sequence"/>
</dbReference>
<dbReference type="PANTHER" id="PTHR24148">
    <property type="entry name" value="ANKYRIN REPEAT DOMAIN-CONTAINING PROTEIN 39 HOMOLOG-RELATED"/>
    <property type="match status" value="1"/>
</dbReference>
<organism evidence="2 3">
    <name type="scientific">Coniochaeta ligniaria NRRL 30616</name>
    <dbReference type="NCBI Taxonomy" id="1408157"/>
    <lineage>
        <taxon>Eukaryota</taxon>
        <taxon>Fungi</taxon>
        <taxon>Dikarya</taxon>
        <taxon>Ascomycota</taxon>
        <taxon>Pezizomycotina</taxon>
        <taxon>Sordariomycetes</taxon>
        <taxon>Sordariomycetidae</taxon>
        <taxon>Coniochaetales</taxon>
        <taxon>Coniochaetaceae</taxon>
        <taxon>Coniochaeta</taxon>
    </lineage>
</organism>
<evidence type="ECO:0000313" key="3">
    <source>
        <dbReference type="Proteomes" id="UP000182658"/>
    </source>
</evidence>
<reference evidence="2 3" key="1">
    <citation type="submission" date="2016-10" db="EMBL/GenBank/DDBJ databases">
        <title>Draft genome sequence of Coniochaeta ligniaria NRRL30616, a lignocellulolytic fungus for bioabatement of inhibitors in plant biomass hydrolysates.</title>
        <authorList>
            <consortium name="DOE Joint Genome Institute"/>
            <person name="Jimenez D.J."/>
            <person name="Hector R.E."/>
            <person name="Riley R."/>
            <person name="Sun H."/>
            <person name="Grigoriev I.V."/>
            <person name="Van Elsas J.D."/>
            <person name="Nichols N.N."/>
        </authorList>
    </citation>
    <scope>NUCLEOTIDE SEQUENCE [LARGE SCALE GENOMIC DNA]</scope>
    <source>
        <strain evidence="2 3">NRRL 30616</strain>
    </source>
</reference>
<keyword evidence="3" id="KW-1185">Reference proteome</keyword>
<protein>
    <recommendedName>
        <fullName evidence="4">Heterokaryon incompatibility domain-containing protein</fullName>
    </recommendedName>
</protein>
<dbReference type="STRING" id="1408157.A0A1J7JB47"/>